<proteinExistence type="predicted"/>
<organism evidence="2 5">
    <name type="scientific">Aliivibrio finisterrensis</name>
    <dbReference type="NCBI Taxonomy" id="511998"/>
    <lineage>
        <taxon>Bacteria</taxon>
        <taxon>Pseudomonadati</taxon>
        <taxon>Pseudomonadota</taxon>
        <taxon>Gammaproteobacteria</taxon>
        <taxon>Vibrionales</taxon>
        <taxon>Vibrionaceae</taxon>
        <taxon>Aliivibrio</taxon>
    </lineage>
</organism>
<evidence type="ECO:0000313" key="4">
    <source>
        <dbReference type="Proteomes" id="UP000293465"/>
    </source>
</evidence>
<dbReference type="RefSeq" id="WP_122032018.1">
    <property type="nucleotide sequence ID" value="NZ_SEZJ01000003.1"/>
</dbReference>
<gene>
    <name evidence="1" type="ORF">ERW49_04220</name>
    <name evidence="3" type="ORF">ERW53_04165</name>
    <name evidence="2" type="ORF">ERW57_03635</name>
</gene>
<dbReference type="GeneID" id="56274231"/>
<comment type="caution">
    <text evidence="2">The sequence shown here is derived from an EMBL/GenBank/DDBJ whole genome shotgun (WGS) entry which is preliminary data.</text>
</comment>
<dbReference type="AlphaFoldDB" id="A0A4Q5KZA9"/>
<evidence type="ECO:0000313" key="5">
    <source>
        <dbReference type="Proteomes" id="UP000294063"/>
    </source>
</evidence>
<dbReference type="EMBL" id="SEZJ01000003">
    <property type="protein sequence ID" value="RYU47566.1"/>
    <property type="molecule type" value="Genomic_DNA"/>
</dbReference>
<accession>A0A4Q5KZA9</accession>
<name>A0A4Q5KZA9_9GAMM</name>
<dbReference type="Proteomes" id="UP000293465">
    <property type="component" value="Unassembled WGS sequence"/>
</dbReference>
<dbReference type="EMBL" id="SEZN01000005">
    <property type="protein sequence ID" value="RYU66099.1"/>
    <property type="molecule type" value="Genomic_DNA"/>
</dbReference>
<evidence type="ECO:0008006" key="7">
    <source>
        <dbReference type="Google" id="ProtNLM"/>
    </source>
</evidence>
<evidence type="ECO:0000313" key="1">
    <source>
        <dbReference type="EMBL" id="RYU47566.1"/>
    </source>
</evidence>
<dbReference type="EMBL" id="SEZK01000003">
    <property type="protein sequence ID" value="RYU53654.1"/>
    <property type="molecule type" value="Genomic_DNA"/>
</dbReference>
<reference evidence="4 5" key="1">
    <citation type="submission" date="2019-02" db="EMBL/GenBank/DDBJ databases">
        <title>Genome sequences of Aliivibrio finisterrensis strains from farmed Atlantic salmon.</title>
        <authorList>
            <person name="Bowman J.P."/>
        </authorList>
    </citation>
    <scope>NUCLEOTIDE SEQUENCE [LARGE SCALE GENOMIC DNA]</scope>
    <source>
        <strain evidence="3 6">A21</strain>
        <strain evidence="1 4">A32</strain>
        <strain evidence="2 5">A46</strain>
    </source>
</reference>
<evidence type="ECO:0000313" key="2">
    <source>
        <dbReference type="EMBL" id="RYU53654.1"/>
    </source>
</evidence>
<evidence type="ECO:0000313" key="3">
    <source>
        <dbReference type="EMBL" id="RYU66099.1"/>
    </source>
</evidence>
<dbReference type="Proteomes" id="UP000294063">
    <property type="component" value="Unassembled WGS sequence"/>
</dbReference>
<protein>
    <recommendedName>
        <fullName evidence="7">YtxH domain-containing protein</fullName>
    </recommendedName>
</protein>
<sequence>MFKIFALLFIALGIYIGMNYGDEVQNVMDSDAFEKVQETIVDGKDLVVDKIEDAVQ</sequence>
<evidence type="ECO:0000313" key="6">
    <source>
        <dbReference type="Proteomes" id="UP000294166"/>
    </source>
</evidence>
<dbReference type="Proteomes" id="UP000294166">
    <property type="component" value="Unassembled WGS sequence"/>
</dbReference>
<dbReference type="OrthoDB" id="5823330at2"/>
<keyword evidence="6" id="KW-1185">Reference proteome</keyword>